<comment type="caution">
    <text evidence="1">The sequence shown here is derived from an EMBL/GenBank/DDBJ whole genome shotgun (WGS) entry which is preliminary data.</text>
</comment>
<accession>A0A841ZR69</accession>
<dbReference type="RefSeq" id="WP_185373393.1">
    <property type="nucleotide sequence ID" value="NZ_JAARRM010000002.1"/>
</dbReference>
<sequence>MSGITPKKIAIVGSCLVRDNFNTNFNPGYKHFFECILHQHQSSFLSLMSPELPFIENEETKKMNAFTKWHYRTEHTKEFFKLLQSNQPEYLLIDTYADLYLGVVRLDNGFFTYNPKFKNVSPVKGEAVWRIEADFDSYFDTWVQHLDAFFQFMQNKVPSCGIILVKAQFEDLFTDGSSLNEWRKKRKYPVVDIERLNCIWNKMNDYIETHFNVQILDMTQKKYRLEKEHPWGNFYVHFTKDFYHDFLQQLGELIGDNSIERGLG</sequence>
<reference evidence="1 2" key="1">
    <citation type="submission" date="2020-03" db="EMBL/GenBank/DDBJ databases">
        <title>Soil Listeria distribution.</title>
        <authorList>
            <person name="Liao J."/>
            <person name="Wiedmann M."/>
        </authorList>
    </citation>
    <scope>NUCLEOTIDE SEQUENCE [LARGE SCALE GENOMIC DNA]</scope>
    <source>
        <strain evidence="1 2">FSL L7-1507</strain>
    </source>
</reference>
<evidence type="ECO:0000313" key="2">
    <source>
        <dbReference type="Proteomes" id="UP000559885"/>
    </source>
</evidence>
<dbReference type="InterPro" id="IPR046237">
    <property type="entry name" value="DUF6270"/>
</dbReference>
<evidence type="ECO:0000313" key="1">
    <source>
        <dbReference type="EMBL" id="MBC1521460.1"/>
    </source>
</evidence>
<dbReference type="Proteomes" id="UP000559885">
    <property type="component" value="Unassembled WGS sequence"/>
</dbReference>
<protein>
    <submittedName>
        <fullName evidence="1">Uncharacterized protein</fullName>
    </submittedName>
</protein>
<gene>
    <name evidence="1" type="ORF">HB912_07350</name>
</gene>
<name>A0A841ZR69_9LIST</name>
<dbReference type="EMBL" id="JAARRM010000002">
    <property type="protein sequence ID" value="MBC1521460.1"/>
    <property type="molecule type" value="Genomic_DNA"/>
</dbReference>
<organism evidence="1 2">
    <name type="scientific">Listeria aquatica</name>
    <dbReference type="NCBI Taxonomy" id="1494960"/>
    <lineage>
        <taxon>Bacteria</taxon>
        <taxon>Bacillati</taxon>
        <taxon>Bacillota</taxon>
        <taxon>Bacilli</taxon>
        <taxon>Bacillales</taxon>
        <taxon>Listeriaceae</taxon>
        <taxon>Listeria</taxon>
    </lineage>
</organism>
<dbReference type="AlphaFoldDB" id="A0A841ZR69"/>
<proteinExistence type="predicted"/>
<dbReference type="Pfam" id="PF19786">
    <property type="entry name" value="DUF6270"/>
    <property type="match status" value="1"/>
</dbReference>